<reference evidence="2" key="2">
    <citation type="submission" date="2022-03" db="EMBL/GenBank/DDBJ databases">
        <title>Draft title - Genomic analysis of global carrot germplasm unveils the trajectory of domestication and the origin of high carotenoid orange carrot.</title>
        <authorList>
            <person name="Iorizzo M."/>
            <person name="Ellison S."/>
            <person name="Senalik D."/>
            <person name="Macko-Podgorni A."/>
            <person name="Grzebelus D."/>
            <person name="Bostan H."/>
            <person name="Rolling W."/>
            <person name="Curaba J."/>
            <person name="Simon P."/>
        </authorList>
    </citation>
    <scope>NUCLEOTIDE SEQUENCE</scope>
    <source>
        <tissue evidence="2">Leaf</tissue>
    </source>
</reference>
<dbReference type="PANTHER" id="PTHR44259:SF108">
    <property type="entry name" value="F-BOX PROTEIN SKIP23-LIKE"/>
    <property type="match status" value="1"/>
</dbReference>
<dbReference type="InterPro" id="IPR005174">
    <property type="entry name" value="KIB1-4_b-propeller"/>
</dbReference>
<name>A0AAF0XU87_DAUCS</name>
<dbReference type="Proteomes" id="UP000077755">
    <property type="component" value="Chromosome 8"/>
</dbReference>
<dbReference type="Pfam" id="PF03478">
    <property type="entry name" value="Beta-prop_KIB1-4"/>
    <property type="match status" value="1"/>
</dbReference>
<dbReference type="PANTHER" id="PTHR44259">
    <property type="entry name" value="OS07G0183000 PROTEIN-RELATED"/>
    <property type="match status" value="1"/>
</dbReference>
<dbReference type="EMBL" id="CP093350">
    <property type="protein sequence ID" value="WOH13244.1"/>
    <property type="molecule type" value="Genomic_DNA"/>
</dbReference>
<reference evidence="2" key="1">
    <citation type="journal article" date="2016" name="Nat. Genet.">
        <title>A high-quality carrot genome assembly provides new insights into carotenoid accumulation and asterid genome evolution.</title>
        <authorList>
            <person name="Iorizzo M."/>
            <person name="Ellison S."/>
            <person name="Senalik D."/>
            <person name="Zeng P."/>
            <person name="Satapoomin P."/>
            <person name="Huang J."/>
            <person name="Bowman M."/>
            <person name="Iovene M."/>
            <person name="Sanseverino W."/>
            <person name="Cavagnaro P."/>
            <person name="Yildiz M."/>
            <person name="Macko-Podgorni A."/>
            <person name="Moranska E."/>
            <person name="Grzebelus E."/>
            <person name="Grzebelus D."/>
            <person name="Ashrafi H."/>
            <person name="Zheng Z."/>
            <person name="Cheng S."/>
            <person name="Spooner D."/>
            <person name="Van Deynze A."/>
            <person name="Simon P."/>
        </authorList>
    </citation>
    <scope>NUCLEOTIDE SEQUENCE</scope>
    <source>
        <tissue evidence="2">Leaf</tissue>
    </source>
</reference>
<gene>
    <name evidence="2" type="ORF">DCAR_0832753</name>
</gene>
<protein>
    <recommendedName>
        <fullName evidence="1">KIB1-4 beta-propeller domain-containing protein</fullName>
    </recommendedName>
</protein>
<sequence length="305" mass="34220">MEDLEEKEFIFSVGTARGIYSLSTEKIYTLELPEAAGKSIRGTNKGWLLTLGINSETKLLHPLLGHQIWLPYLSICSKVTLSSRVLQDPTIMVIHGGSLGFARFGDQEWKKVESPSVVPFVDITYHKGKFYAINHVGAIFACNIDDGYTSGATGAPITSCPFNPVDFGSKYLVDSENDLWFLARIRGVKFFKPPHNMRVKYRTTHFSVWRLEPTVSEDGHETISTWVQKHDLGGKAFFVGLNASVSLSSSGWVRPNCIYFTDDISNLYFLDGGHDMGVFDVERGTIEQHFQGKSIHPFSPPLWYI</sequence>
<evidence type="ECO:0000259" key="1">
    <source>
        <dbReference type="Pfam" id="PF03478"/>
    </source>
</evidence>
<accession>A0AAF0XU87</accession>
<evidence type="ECO:0000313" key="3">
    <source>
        <dbReference type="Proteomes" id="UP000077755"/>
    </source>
</evidence>
<keyword evidence="3" id="KW-1185">Reference proteome</keyword>
<organism evidence="2 3">
    <name type="scientific">Daucus carota subsp. sativus</name>
    <name type="common">Carrot</name>
    <dbReference type="NCBI Taxonomy" id="79200"/>
    <lineage>
        <taxon>Eukaryota</taxon>
        <taxon>Viridiplantae</taxon>
        <taxon>Streptophyta</taxon>
        <taxon>Embryophyta</taxon>
        <taxon>Tracheophyta</taxon>
        <taxon>Spermatophyta</taxon>
        <taxon>Magnoliopsida</taxon>
        <taxon>eudicotyledons</taxon>
        <taxon>Gunneridae</taxon>
        <taxon>Pentapetalae</taxon>
        <taxon>asterids</taxon>
        <taxon>campanulids</taxon>
        <taxon>Apiales</taxon>
        <taxon>Apiaceae</taxon>
        <taxon>Apioideae</taxon>
        <taxon>Scandiceae</taxon>
        <taxon>Daucinae</taxon>
        <taxon>Daucus</taxon>
        <taxon>Daucus sect. Daucus</taxon>
    </lineage>
</organism>
<evidence type="ECO:0000313" key="2">
    <source>
        <dbReference type="EMBL" id="WOH13244.1"/>
    </source>
</evidence>
<dbReference type="InterPro" id="IPR050942">
    <property type="entry name" value="F-box_BR-signaling"/>
</dbReference>
<proteinExistence type="predicted"/>
<dbReference type="AlphaFoldDB" id="A0AAF0XU87"/>
<feature type="domain" description="KIB1-4 beta-propeller" evidence="1">
    <location>
        <begin position="20"/>
        <end position="280"/>
    </location>
</feature>